<protein>
    <submittedName>
        <fullName evidence="2">Uncharacterized protein</fullName>
    </submittedName>
</protein>
<dbReference type="AlphaFoldDB" id="A0A7W5XX11"/>
<proteinExistence type="predicted"/>
<dbReference type="EMBL" id="JACICA010000001">
    <property type="protein sequence ID" value="MBB3701813.1"/>
    <property type="molecule type" value="Genomic_DNA"/>
</dbReference>
<evidence type="ECO:0000313" key="3">
    <source>
        <dbReference type="Proteomes" id="UP000541425"/>
    </source>
</evidence>
<sequence length="156" mass="17023">MAKKEHPSHIWTGVIVGACLLTVVSIFFLKRASDLRSPVYTQLHPEDTAAVKERMPVARPDTTIDATYLPILRDTVNVALSDSITRDTRGAYEAGSEDGYLAGMDDGATQHPRASYDPSNAFTKPKDKAAYVRGYSEGYQKGLEDGAKGKQFNIGN</sequence>
<keyword evidence="1" id="KW-0472">Membrane</keyword>
<dbReference type="PROSITE" id="PS51257">
    <property type="entry name" value="PROKAR_LIPOPROTEIN"/>
    <property type="match status" value="1"/>
</dbReference>
<comment type="caution">
    <text evidence="2">The sequence shown here is derived from an EMBL/GenBank/DDBJ whole genome shotgun (WGS) entry which is preliminary data.</text>
</comment>
<gene>
    <name evidence="2" type="ORF">FHS60_000255</name>
</gene>
<keyword evidence="1" id="KW-1133">Transmembrane helix</keyword>
<evidence type="ECO:0000256" key="1">
    <source>
        <dbReference type="SAM" id="Phobius"/>
    </source>
</evidence>
<dbReference type="RefSeq" id="WP_183693904.1">
    <property type="nucleotide sequence ID" value="NZ_JACICA010000001.1"/>
</dbReference>
<keyword evidence="1" id="KW-0812">Transmembrane</keyword>
<evidence type="ECO:0000313" key="2">
    <source>
        <dbReference type="EMBL" id="MBB3701813.1"/>
    </source>
</evidence>
<organism evidence="2 3">
    <name type="scientific">Alloprevotella rava</name>
    <dbReference type="NCBI Taxonomy" id="671218"/>
    <lineage>
        <taxon>Bacteria</taxon>
        <taxon>Pseudomonadati</taxon>
        <taxon>Bacteroidota</taxon>
        <taxon>Bacteroidia</taxon>
        <taxon>Bacteroidales</taxon>
        <taxon>Prevotellaceae</taxon>
        <taxon>Alloprevotella</taxon>
    </lineage>
</organism>
<accession>A0A7W5XX11</accession>
<reference evidence="2 3" key="1">
    <citation type="submission" date="2020-08" db="EMBL/GenBank/DDBJ databases">
        <title>Genomic Encyclopedia of Type Strains, Phase IV (KMG-IV): sequencing the most valuable type-strain genomes for metagenomic binning, comparative biology and taxonomic classification.</title>
        <authorList>
            <person name="Goeker M."/>
        </authorList>
    </citation>
    <scope>NUCLEOTIDE SEQUENCE [LARGE SCALE GENOMIC DNA]</scope>
    <source>
        <strain evidence="2 3">DSM 22548</strain>
    </source>
</reference>
<name>A0A7W5XX11_9BACT</name>
<dbReference type="Proteomes" id="UP000541425">
    <property type="component" value="Unassembled WGS sequence"/>
</dbReference>
<feature type="transmembrane region" description="Helical" evidence="1">
    <location>
        <begin position="6"/>
        <end position="29"/>
    </location>
</feature>